<evidence type="ECO:0000313" key="3">
    <source>
        <dbReference type="Proteomes" id="UP000479710"/>
    </source>
</evidence>
<keyword evidence="3" id="KW-1185">Reference proteome</keyword>
<comment type="caution">
    <text evidence="2">The sequence shown here is derived from an EMBL/GenBank/DDBJ whole genome shotgun (WGS) entry which is preliminary data.</text>
</comment>
<dbReference type="EMBL" id="SPHZ02000006">
    <property type="protein sequence ID" value="KAF0915184.1"/>
    <property type="molecule type" value="Genomic_DNA"/>
</dbReference>
<organism evidence="2 3">
    <name type="scientific">Oryza meyeriana var. granulata</name>
    <dbReference type="NCBI Taxonomy" id="110450"/>
    <lineage>
        <taxon>Eukaryota</taxon>
        <taxon>Viridiplantae</taxon>
        <taxon>Streptophyta</taxon>
        <taxon>Embryophyta</taxon>
        <taxon>Tracheophyta</taxon>
        <taxon>Spermatophyta</taxon>
        <taxon>Magnoliopsida</taxon>
        <taxon>Liliopsida</taxon>
        <taxon>Poales</taxon>
        <taxon>Poaceae</taxon>
        <taxon>BOP clade</taxon>
        <taxon>Oryzoideae</taxon>
        <taxon>Oryzeae</taxon>
        <taxon>Oryzinae</taxon>
        <taxon>Oryza</taxon>
        <taxon>Oryza meyeriana</taxon>
    </lineage>
</organism>
<protein>
    <submittedName>
        <fullName evidence="2">Uncharacterized protein</fullName>
    </submittedName>
</protein>
<feature type="region of interest" description="Disordered" evidence="1">
    <location>
        <begin position="25"/>
        <end position="49"/>
    </location>
</feature>
<feature type="non-terminal residue" evidence="2">
    <location>
        <position position="1"/>
    </location>
</feature>
<sequence>NNGVSETLNWRTRVRVVVEAAQGLRRENDGSSSVVVEREKGTDLGNNKQ</sequence>
<evidence type="ECO:0000313" key="2">
    <source>
        <dbReference type="EMBL" id="KAF0915184.1"/>
    </source>
</evidence>
<proteinExistence type="predicted"/>
<accession>A0A6G1DSV2</accession>
<dbReference type="AlphaFoldDB" id="A0A6G1DSV2"/>
<gene>
    <name evidence="2" type="ORF">E2562_034145</name>
</gene>
<reference evidence="2 3" key="1">
    <citation type="submission" date="2019-11" db="EMBL/GenBank/DDBJ databases">
        <title>Whole genome sequence of Oryza granulata.</title>
        <authorList>
            <person name="Li W."/>
        </authorList>
    </citation>
    <scope>NUCLEOTIDE SEQUENCE [LARGE SCALE GENOMIC DNA]</scope>
    <source>
        <strain evidence="3">cv. Menghai</strain>
        <tissue evidence="2">Leaf</tissue>
    </source>
</reference>
<evidence type="ECO:0000256" key="1">
    <source>
        <dbReference type="SAM" id="MobiDB-lite"/>
    </source>
</evidence>
<dbReference type="Proteomes" id="UP000479710">
    <property type="component" value="Unassembled WGS sequence"/>
</dbReference>
<name>A0A6G1DSV2_9ORYZ</name>